<dbReference type="PATRIC" id="fig|1354337.4.peg.2717"/>
<proteinExistence type="predicted"/>
<organism evidence="2 3">
    <name type="scientific">Proteus myxofaciens ATCC 19692</name>
    <dbReference type="NCBI Taxonomy" id="1354337"/>
    <lineage>
        <taxon>Bacteria</taxon>
        <taxon>Pseudomonadati</taxon>
        <taxon>Pseudomonadota</taxon>
        <taxon>Gammaproteobacteria</taxon>
        <taxon>Enterobacterales</taxon>
        <taxon>Morganellaceae</taxon>
        <taxon>Proteus</taxon>
    </lineage>
</organism>
<dbReference type="EMBL" id="LXEN01000131">
    <property type="protein sequence ID" value="OAT24252.1"/>
    <property type="molecule type" value="Genomic_DNA"/>
</dbReference>
<dbReference type="Proteomes" id="UP000094023">
    <property type="component" value="Unassembled WGS sequence"/>
</dbReference>
<dbReference type="AlphaFoldDB" id="A0A198FH54"/>
<keyword evidence="1" id="KW-0479">Metal-binding</keyword>
<dbReference type="InterPro" id="IPR036412">
    <property type="entry name" value="HAD-like_sf"/>
</dbReference>
<dbReference type="NCBIfam" id="TIGR01681">
    <property type="entry name" value="HAD-SF-IIIC"/>
    <property type="match status" value="1"/>
</dbReference>
<dbReference type="STRING" id="1354337.M983_2652"/>
<evidence type="ECO:0000313" key="3">
    <source>
        <dbReference type="Proteomes" id="UP000094023"/>
    </source>
</evidence>
<dbReference type="Gene3D" id="3.40.50.1000">
    <property type="entry name" value="HAD superfamily/HAD-like"/>
    <property type="match status" value="1"/>
</dbReference>
<protein>
    <submittedName>
        <fullName evidence="2">Uncharacterized protein</fullName>
    </submittedName>
</protein>
<reference evidence="2 3" key="1">
    <citation type="submission" date="2016-04" db="EMBL/GenBank/DDBJ databases">
        <title>ATOL: Assembling a taxonomically balanced genome-scale reconstruction of the evolutionary history of the Enterobacteriaceae.</title>
        <authorList>
            <person name="Plunkett G.III."/>
            <person name="Neeno-Eckwall E.C."/>
            <person name="Glasner J.D."/>
            <person name="Perna N.T."/>
        </authorList>
    </citation>
    <scope>NUCLEOTIDE SEQUENCE [LARGE SCALE GENOMIC DNA]</scope>
    <source>
        <strain evidence="2 3">ATCC 19692</strain>
    </source>
</reference>
<sequence length="574" mass="67908">MNKSIFNKIIEEKKINYSGMIKVTGLLLCNLSHKAIFPLMKYNAAKFNTEFIFIEYEYSDFFTFYNLFKDEIIEKKPNNIFILYDENYYLDKYKTCRPLEQVITEIEKREKEISFIVNNLEEKSEINLDIIISTLYLNDNKLKQYISIEERETIKNKVNDFNINLYNLKRTIFSKINLCIVDMDGFYGESLEDIYSEGNSVATLSFLNYFAKNVIDYIRLKQGKSLKCIITDLDNTLWDGVMAEQSTLIKTKNDIYFKRYQKWLKRMQQQGVILSIVSKNDSDFIKCFFTKYQDELAISWDDFTFPEINWKNKSSNILHICQRLNISTEHVLYIDDNLYEIQEVKNSIEKINIFHFGNDIKENVDTLLVSDYFLKEKITQEDILRNDTFIADIKREKLSNELKNHDDFLKDIKMVLHVRELNTKDIERISDLTLRTNQFNMTTTRMKKSDVINYAKDNHILVYDFEDRLGNYGIIGASFIKKENNAFIIDNMVLSCRVFGRGVEYAMIKSILELSNKVDIKYLTGKFIETSKNKNFSSFYTDCGLKWQKDNIYKSSINNIEINKKCRLIKIIGE</sequence>
<keyword evidence="3" id="KW-1185">Reference proteome</keyword>
<evidence type="ECO:0000313" key="2">
    <source>
        <dbReference type="EMBL" id="OAT24252.1"/>
    </source>
</evidence>
<accession>A0A198FH54</accession>
<dbReference type="RefSeq" id="WP_066751864.1">
    <property type="nucleotide sequence ID" value="NZ_LXEN01000131.1"/>
</dbReference>
<dbReference type="OrthoDB" id="323926at2"/>
<dbReference type="NCBIfam" id="TIGR01686">
    <property type="entry name" value="FkbH"/>
    <property type="match status" value="1"/>
</dbReference>
<dbReference type="InterPro" id="IPR010037">
    <property type="entry name" value="FkbH_domain"/>
</dbReference>
<name>A0A198FH54_9GAMM</name>
<dbReference type="InterPro" id="IPR010033">
    <property type="entry name" value="HAD_SF_ppase_IIIC"/>
</dbReference>
<evidence type="ECO:0000256" key="1">
    <source>
        <dbReference type="ARBA" id="ARBA00022723"/>
    </source>
</evidence>
<dbReference type="GO" id="GO:0046872">
    <property type="term" value="F:metal ion binding"/>
    <property type="evidence" value="ECO:0007669"/>
    <property type="project" value="UniProtKB-KW"/>
</dbReference>
<comment type="caution">
    <text evidence="2">The sequence shown here is derived from an EMBL/GenBank/DDBJ whole genome shotgun (WGS) entry which is preliminary data.</text>
</comment>
<gene>
    <name evidence="2" type="ORF">M983_2652</name>
</gene>
<dbReference type="SUPFAM" id="SSF56784">
    <property type="entry name" value="HAD-like"/>
    <property type="match status" value="1"/>
</dbReference>
<dbReference type="InterPro" id="IPR023214">
    <property type="entry name" value="HAD_sf"/>
</dbReference>